<dbReference type="AlphaFoldDB" id="A0A3S5AHV5"/>
<dbReference type="Proteomes" id="UP000784294">
    <property type="component" value="Unassembled WGS sequence"/>
</dbReference>
<reference evidence="1" key="1">
    <citation type="submission" date="2018-11" db="EMBL/GenBank/DDBJ databases">
        <authorList>
            <consortium name="Pathogen Informatics"/>
        </authorList>
    </citation>
    <scope>NUCLEOTIDE SEQUENCE</scope>
</reference>
<dbReference type="EMBL" id="CAAALY010047555">
    <property type="protein sequence ID" value="VEL20679.1"/>
    <property type="molecule type" value="Genomic_DNA"/>
</dbReference>
<name>A0A3S5AHV5_9PLAT</name>
<evidence type="ECO:0000313" key="1">
    <source>
        <dbReference type="EMBL" id="VEL20679.1"/>
    </source>
</evidence>
<proteinExistence type="predicted"/>
<comment type="caution">
    <text evidence="1">The sequence shown here is derived from an EMBL/GenBank/DDBJ whole genome shotgun (WGS) entry which is preliminary data.</text>
</comment>
<organism evidence="1 2">
    <name type="scientific">Protopolystoma xenopodis</name>
    <dbReference type="NCBI Taxonomy" id="117903"/>
    <lineage>
        <taxon>Eukaryota</taxon>
        <taxon>Metazoa</taxon>
        <taxon>Spiralia</taxon>
        <taxon>Lophotrochozoa</taxon>
        <taxon>Platyhelminthes</taxon>
        <taxon>Monogenea</taxon>
        <taxon>Polyopisthocotylea</taxon>
        <taxon>Polystomatidea</taxon>
        <taxon>Polystomatidae</taxon>
        <taxon>Protopolystoma</taxon>
    </lineage>
</organism>
<keyword evidence="2" id="KW-1185">Reference proteome</keyword>
<sequence length="197" mass="22104">MPRLHATQPHHTLFIFTNFLTAAPFNPLHLFIPKSRSPSASDACPRSQVLRTLVLKIWTTGCGCGVAAVSAAHFEAPHFAVTPILPGLKARSLFELTTRRLPNRMHFRFLSCRLRLLQPHCLSRLSPLLSHLPTRPLVHSYTRPLLAHPSRVVWKLPLFTDGLSSAGDVEEYGSFLFCDCPEVADHQLLDQKKNLQS</sequence>
<evidence type="ECO:0000313" key="2">
    <source>
        <dbReference type="Proteomes" id="UP000784294"/>
    </source>
</evidence>
<protein>
    <submittedName>
        <fullName evidence="1">Uncharacterized protein</fullName>
    </submittedName>
</protein>
<accession>A0A3S5AHV5</accession>
<gene>
    <name evidence="1" type="ORF">PXEA_LOCUS14119</name>
</gene>